<keyword evidence="7" id="KW-0067">ATP-binding</keyword>
<feature type="transmembrane region" description="Helical" evidence="12">
    <location>
        <begin position="431"/>
        <end position="450"/>
    </location>
</feature>
<keyword evidence="15" id="KW-1185">Reference proteome</keyword>
<feature type="transmembrane region" description="Helical" evidence="12">
    <location>
        <begin position="204"/>
        <end position="223"/>
    </location>
</feature>
<feature type="transmembrane region" description="Helical" evidence="12">
    <location>
        <begin position="577"/>
        <end position="598"/>
    </location>
</feature>
<evidence type="ECO:0000313" key="14">
    <source>
        <dbReference type="EMBL" id="MBB5133280.1"/>
    </source>
</evidence>
<evidence type="ECO:0000256" key="7">
    <source>
        <dbReference type="ARBA" id="ARBA00022840"/>
    </source>
</evidence>
<dbReference type="PANTHER" id="PTHR43820:SF4">
    <property type="entry name" value="HIGH-AFFINITY BRANCHED-CHAIN AMINO ACID TRANSPORT ATP-BINDING PROTEIN LIVF"/>
    <property type="match status" value="1"/>
</dbReference>
<evidence type="ECO:0000256" key="11">
    <source>
        <dbReference type="SAM" id="MobiDB-lite"/>
    </source>
</evidence>
<evidence type="ECO:0000256" key="10">
    <source>
        <dbReference type="ARBA" id="ARBA00023136"/>
    </source>
</evidence>
<feature type="transmembrane region" description="Helical" evidence="12">
    <location>
        <begin position="34"/>
        <end position="53"/>
    </location>
</feature>
<evidence type="ECO:0000256" key="1">
    <source>
        <dbReference type="ARBA" id="ARBA00004651"/>
    </source>
</evidence>
<evidence type="ECO:0000259" key="13">
    <source>
        <dbReference type="PROSITE" id="PS50893"/>
    </source>
</evidence>
<dbReference type="Pfam" id="PF02653">
    <property type="entry name" value="BPD_transp_2"/>
    <property type="match status" value="2"/>
</dbReference>
<feature type="transmembrane region" description="Helical" evidence="12">
    <location>
        <begin position="477"/>
        <end position="493"/>
    </location>
</feature>
<dbReference type="InterPro" id="IPR001851">
    <property type="entry name" value="ABC_transp_permease"/>
</dbReference>
<dbReference type="Proteomes" id="UP000578449">
    <property type="component" value="Unassembled WGS sequence"/>
</dbReference>
<keyword evidence="3" id="KW-0813">Transport</keyword>
<feature type="transmembrane region" description="Helical" evidence="12">
    <location>
        <begin position="59"/>
        <end position="80"/>
    </location>
</feature>
<comment type="caution">
    <text evidence="14">The sequence shown here is derived from an EMBL/GenBank/DDBJ whole genome shotgun (WGS) entry which is preliminary data.</text>
</comment>
<evidence type="ECO:0000256" key="6">
    <source>
        <dbReference type="ARBA" id="ARBA00022741"/>
    </source>
</evidence>
<organism evidence="14 15">
    <name type="scientific">Thermocatellispora tengchongensis</name>
    <dbReference type="NCBI Taxonomy" id="1073253"/>
    <lineage>
        <taxon>Bacteria</taxon>
        <taxon>Bacillati</taxon>
        <taxon>Actinomycetota</taxon>
        <taxon>Actinomycetes</taxon>
        <taxon>Streptosporangiales</taxon>
        <taxon>Streptosporangiaceae</taxon>
        <taxon>Thermocatellispora</taxon>
    </lineage>
</organism>
<feature type="region of interest" description="Disordered" evidence="11">
    <location>
        <begin position="633"/>
        <end position="656"/>
    </location>
</feature>
<feature type="transmembrane region" description="Helical" evidence="12">
    <location>
        <begin position="349"/>
        <end position="370"/>
    </location>
</feature>
<dbReference type="SUPFAM" id="SSF52540">
    <property type="entry name" value="P-loop containing nucleoside triphosphate hydrolases"/>
    <property type="match status" value="1"/>
</dbReference>
<feature type="transmembrane region" description="Helical" evidence="12">
    <location>
        <begin position="156"/>
        <end position="173"/>
    </location>
</feature>
<dbReference type="Pfam" id="PF00005">
    <property type="entry name" value="ABC_tran"/>
    <property type="match status" value="1"/>
</dbReference>
<protein>
    <submittedName>
        <fullName evidence="14">ABC-type branched-subunit amino acid transport system ATPase component/branched-subunit amino acid ABC-type transport system permease component</fullName>
    </submittedName>
</protein>
<accession>A0A840P759</accession>
<keyword evidence="10 12" id="KW-0472">Membrane</keyword>
<feature type="transmembrane region" description="Helical" evidence="12">
    <location>
        <begin position="92"/>
        <end position="115"/>
    </location>
</feature>
<evidence type="ECO:0000256" key="12">
    <source>
        <dbReference type="SAM" id="Phobius"/>
    </source>
</evidence>
<dbReference type="InterPro" id="IPR003439">
    <property type="entry name" value="ABC_transporter-like_ATP-bd"/>
</dbReference>
<name>A0A840P759_9ACTN</name>
<feature type="domain" description="ABC transporter" evidence="13">
    <location>
        <begin position="660"/>
        <end position="882"/>
    </location>
</feature>
<evidence type="ECO:0000256" key="5">
    <source>
        <dbReference type="ARBA" id="ARBA00022692"/>
    </source>
</evidence>
<dbReference type="EMBL" id="JACHGN010000005">
    <property type="protein sequence ID" value="MBB5133280.1"/>
    <property type="molecule type" value="Genomic_DNA"/>
</dbReference>
<dbReference type="Gene3D" id="3.40.50.300">
    <property type="entry name" value="P-loop containing nucleotide triphosphate hydrolases"/>
    <property type="match status" value="1"/>
</dbReference>
<comment type="subcellular location">
    <subcellularLocation>
        <location evidence="1">Cell membrane</location>
        <topology evidence="1">Multi-pass membrane protein</topology>
    </subcellularLocation>
</comment>
<evidence type="ECO:0000256" key="8">
    <source>
        <dbReference type="ARBA" id="ARBA00022970"/>
    </source>
</evidence>
<feature type="transmembrane region" description="Helical" evidence="12">
    <location>
        <begin position="551"/>
        <end position="570"/>
    </location>
</feature>
<dbReference type="AlphaFoldDB" id="A0A840P759"/>
<evidence type="ECO:0000313" key="15">
    <source>
        <dbReference type="Proteomes" id="UP000578449"/>
    </source>
</evidence>
<dbReference type="GO" id="GO:0005524">
    <property type="term" value="F:ATP binding"/>
    <property type="evidence" value="ECO:0007669"/>
    <property type="project" value="UniProtKB-KW"/>
</dbReference>
<keyword evidence="6" id="KW-0547">Nucleotide-binding</keyword>
<dbReference type="CDD" id="cd03224">
    <property type="entry name" value="ABC_TM1139_LivF_branched"/>
    <property type="match status" value="1"/>
</dbReference>
<evidence type="ECO:0000256" key="2">
    <source>
        <dbReference type="ARBA" id="ARBA00005417"/>
    </source>
</evidence>
<dbReference type="SMART" id="SM00382">
    <property type="entry name" value="AAA"/>
    <property type="match status" value="1"/>
</dbReference>
<dbReference type="InterPro" id="IPR027417">
    <property type="entry name" value="P-loop_NTPase"/>
</dbReference>
<dbReference type="PANTHER" id="PTHR43820">
    <property type="entry name" value="HIGH-AFFINITY BRANCHED-CHAIN AMINO ACID TRANSPORT ATP-BINDING PROTEIN LIVF"/>
    <property type="match status" value="1"/>
</dbReference>
<dbReference type="CDD" id="cd06581">
    <property type="entry name" value="TM_PBP1_LivM_like"/>
    <property type="match status" value="1"/>
</dbReference>
<dbReference type="RefSeq" id="WP_185050210.1">
    <property type="nucleotide sequence ID" value="NZ_BAABIX010000010.1"/>
</dbReference>
<dbReference type="CDD" id="cd06582">
    <property type="entry name" value="TM_PBP1_LivH_like"/>
    <property type="match status" value="1"/>
</dbReference>
<proteinExistence type="inferred from homology"/>
<feature type="transmembrane region" description="Helical" evidence="12">
    <location>
        <begin position="6"/>
        <end position="27"/>
    </location>
</feature>
<dbReference type="GO" id="GO:0005886">
    <property type="term" value="C:plasma membrane"/>
    <property type="evidence" value="ECO:0007669"/>
    <property type="project" value="UniProtKB-SubCell"/>
</dbReference>
<dbReference type="InterPro" id="IPR003593">
    <property type="entry name" value="AAA+_ATPase"/>
</dbReference>
<evidence type="ECO:0000256" key="3">
    <source>
        <dbReference type="ARBA" id="ARBA00022448"/>
    </source>
</evidence>
<feature type="transmembrane region" description="Helical" evidence="12">
    <location>
        <begin position="253"/>
        <end position="272"/>
    </location>
</feature>
<feature type="transmembrane region" description="Helical" evidence="12">
    <location>
        <begin position="527"/>
        <end position="545"/>
    </location>
</feature>
<keyword evidence="8" id="KW-0029">Amino-acid transport</keyword>
<sequence length="884" mass="91158">MAELLGYLASGLVTGAVFALMASGLTLSYSATGVFNFAHGAIGFLAALLFFELTVGFGWPSWLAGVAAIAVFSPLLGYVLHRAMFRGLAQAGETAQIVGTIGLTIALPALGLWLVELAAEPLGLPPADATSLPRGLGPYPAETFSVAGVGLDSDQLITFAFAAAAAVALWAFMRHTPYGLRMRASVDRRRLATLRGIDADASSALAWTLSSTLAGLAGVLAVVTLGLDSTAYTVMLFVSATAAVFGRLRSIPWTFAAGLGLGVVQNLVAGYADFAEDITGLRTAVPVILLFAGLILLNRSTARVAGSAAEDAPPPDHLAGLPPWRRRLPWALALAVLLGWTLTRSAGDFYVGVVAQGLVLALIFCSFVVVTGIGGMVNLAQASFAAMAALTCGWAFASGLPFPVAILLGVLGATAVGVLVALPALRLGGRVLTLATLALALLADQVLFQVDAFSNGTIGWPMPAIGLGFTDTTDPRVRVVLLLALIGLVALLVRNLERSASGRAILAVRSAPAAATTSGISAPRTKILLFALASAIAGLGGVLFATSKGSITATDLPAFAGFVWLAVVVLQGVRRIGGAVLGGLIAAVFPELLAGWGVSAHVGAILFGTGGMILARHPDGVLAQMAEARNRLLRRRPPPSPPRAEPALRDAPAAEPGDGFRMEGVVAGYGDVTVLRGVDLAVRPGEIVALLGANGAGKSTTCAVAAGDLPVRAGRVLLGGQDVTRWPAHRRARAGILLAPEGRGVFPGLTVEENLRTWLPDPEPVYERLPRLAERRGLPAGALSGGEQQLLTLAPALVRPPRVLIADEPSLGLAPLVAEQVLALFAELREHGVALLLVEEKATSALELADTVAFMSLGTITWTGPRAAVDGERLTTAYLGVTRR</sequence>
<reference evidence="14 15" key="1">
    <citation type="submission" date="2020-08" db="EMBL/GenBank/DDBJ databases">
        <title>Genomic Encyclopedia of Type Strains, Phase IV (KMG-IV): sequencing the most valuable type-strain genomes for metagenomic binning, comparative biology and taxonomic classification.</title>
        <authorList>
            <person name="Goeker M."/>
        </authorList>
    </citation>
    <scope>NUCLEOTIDE SEQUENCE [LARGE SCALE GENOMIC DNA]</scope>
    <source>
        <strain evidence="14 15">DSM 45615</strain>
    </source>
</reference>
<dbReference type="PROSITE" id="PS50893">
    <property type="entry name" value="ABC_TRANSPORTER_2"/>
    <property type="match status" value="1"/>
</dbReference>
<dbReference type="GO" id="GO:0015807">
    <property type="term" value="P:L-amino acid transport"/>
    <property type="evidence" value="ECO:0007669"/>
    <property type="project" value="TreeGrafter"/>
</dbReference>
<dbReference type="GO" id="GO:0015658">
    <property type="term" value="F:branched-chain amino acid transmembrane transporter activity"/>
    <property type="evidence" value="ECO:0007669"/>
    <property type="project" value="InterPro"/>
</dbReference>
<feature type="transmembrane region" description="Helical" evidence="12">
    <location>
        <begin position="402"/>
        <end position="424"/>
    </location>
</feature>
<feature type="transmembrane region" description="Helical" evidence="12">
    <location>
        <begin position="229"/>
        <end position="246"/>
    </location>
</feature>
<dbReference type="GO" id="GO:0016887">
    <property type="term" value="F:ATP hydrolysis activity"/>
    <property type="evidence" value="ECO:0007669"/>
    <property type="project" value="InterPro"/>
</dbReference>
<dbReference type="InterPro" id="IPR052156">
    <property type="entry name" value="BCAA_Transport_ATP-bd_LivF"/>
</dbReference>
<gene>
    <name evidence="14" type="ORF">HNP84_003001</name>
</gene>
<comment type="similarity">
    <text evidence="2">Belongs to the ABC transporter superfamily.</text>
</comment>
<evidence type="ECO:0000256" key="9">
    <source>
        <dbReference type="ARBA" id="ARBA00022989"/>
    </source>
</evidence>
<evidence type="ECO:0000256" key="4">
    <source>
        <dbReference type="ARBA" id="ARBA00022475"/>
    </source>
</evidence>
<keyword evidence="5 12" id="KW-0812">Transmembrane</keyword>
<keyword evidence="4" id="KW-1003">Cell membrane</keyword>
<keyword evidence="9 12" id="KW-1133">Transmembrane helix</keyword>
<dbReference type="InterPro" id="IPR043428">
    <property type="entry name" value="LivM-like"/>
</dbReference>
<feature type="transmembrane region" description="Helical" evidence="12">
    <location>
        <begin position="278"/>
        <end position="297"/>
    </location>
</feature>